<dbReference type="EMBL" id="JAME01000008">
    <property type="protein sequence ID" value="ETX29677.1"/>
    <property type="molecule type" value="Genomic_DNA"/>
</dbReference>
<organism evidence="2 3">
    <name type="scientific">Roseivivax isoporae LMG 25204</name>
    <dbReference type="NCBI Taxonomy" id="1449351"/>
    <lineage>
        <taxon>Bacteria</taxon>
        <taxon>Pseudomonadati</taxon>
        <taxon>Pseudomonadota</taxon>
        <taxon>Alphaproteobacteria</taxon>
        <taxon>Rhodobacterales</taxon>
        <taxon>Roseobacteraceae</taxon>
        <taxon>Roseivivax</taxon>
    </lineage>
</organism>
<dbReference type="STRING" id="1449351.RISW2_22600"/>
<name>X7F9U7_9RHOB</name>
<comment type="caution">
    <text evidence="2">The sequence shown here is derived from an EMBL/GenBank/DDBJ whole genome shotgun (WGS) entry which is preliminary data.</text>
</comment>
<proteinExistence type="predicted"/>
<accession>X7F9U7</accession>
<feature type="signal peptide" evidence="1">
    <location>
        <begin position="1"/>
        <end position="29"/>
    </location>
</feature>
<keyword evidence="3" id="KW-1185">Reference proteome</keyword>
<evidence type="ECO:0000313" key="3">
    <source>
        <dbReference type="Proteomes" id="UP000023430"/>
    </source>
</evidence>
<protein>
    <recommendedName>
        <fullName evidence="4">Exopolysaccharide biosynthesis protein YbjH</fullName>
    </recommendedName>
</protein>
<dbReference type="InterPro" id="IPR006311">
    <property type="entry name" value="TAT_signal"/>
</dbReference>
<reference evidence="2 3" key="1">
    <citation type="submission" date="2014-01" db="EMBL/GenBank/DDBJ databases">
        <title>Roseivivax isoporae LMG 25204 Genome Sequencing.</title>
        <authorList>
            <person name="Lai Q."/>
            <person name="Li G."/>
            <person name="Shao Z."/>
        </authorList>
    </citation>
    <scope>NUCLEOTIDE SEQUENCE [LARGE SCALE GENOMIC DNA]</scope>
    <source>
        <strain evidence="2 3">LMG 25204</strain>
    </source>
</reference>
<dbReference type="SUPFAM" id="SSF56935">
    <property type="entry name" value="Porins"/>
    <property type="match status" value="1"/>
</dbReference>
<evidence type="ECO:0008006" key="4">
    <source>
        <dbReference type="Google" id="ProtNLM"/>
    </source>
</evidence>
<dbReference type="PROSITE" id="PS51318">
    <property type="entry name" value="TAT"/>
    <property type="match status" value="1"/>
</dbReference>
<gene>
    <name evidence="2" type="ORF">RISW2_22600</name>
</gene>
<feature type="chain" id="PRO_5004977640" description="Exopolysaccharide biosynthesis protein YbjH" evidence="1">
    <location>
        <begin position="30"/>
        <end position="715"/>
    </location>
</feature>
<dbReference type="InterPro" id="IPR010344">
    <property type="entry name" value="YbjH"/>
</dbReference>
<evidence type="ECO:0000313" key="2">
    <source>
        <dbReference type="EMBL" id="ETX29677.1"/>
    </source>
</evidence>
<dbReference type="RefSeq" id="WP_043768483.1">
    <property type="nucleotide sequence ID" value="NZ_JAME01000008.1"/>
</dbReference>
<dbReference type="PATRIC" id="fig|1449351.3.peg.1461"/>
<dbReference type="OrthoDB" id="19542at2"/>
<dbReference type="AlphaFoldDB" id="X7F9U7"/>
<keyword evidence="1" id="KW-0732">Signal</keyword>
<dbReference type="Pfam" id="PF06082">
    <property type="entry name" value="YjbH"/>
    <property type="match status" value="1"/>
</dbReference>
<sequence>MSDKRSALGALKATAAAAILSAAAGGAHAQATAQEAPGKRVPSFNLYGLPGLVDMPTAEMASDGTLALTVGQFGNTTRGTLSFQLLPRVIGSFRYARLQDSTLDPRDDYFDRSFDIRLQLLKESDWLPAVTVGLQDFAGTGLFGGEYLVATKEIVPGLRVTGGLGWGRLGSHNVVGSTGTRPANDIGLGGTVDYERFFRGDAGFFGGVSYDVTDRLRVKLEYSSDDYELEQSTSPFERSSPWNFGIDYMFRNGTQLSLYHVYGTEIGAQITLATDLKSAPVPGGNEGAPLPVQPRSAESAVDLGWTGNSVAQTRARESLDQLLDDEGIGLEGLRLEAGRATARIQNRKYNAVPQAIGRTARAMTRALPGSISEFVIVTTEDGLPGSAVVLDRADIETLEFDAASAIEDRARIVDAAGLTPAPFPDEYPKLEWSFSPFVRTSAFDPDEPLRVDYGLRVSGEARLTPSFILAGAVSHKLGGNIGDGRINTATPGVPAVRTNYTLYAREADTAVDYLTLSHYAHPVEDFYTRVTAGYLERQYAGISTEVLWKPVDSRLGLGGEVNFIRQRDYDGGFGLRDNETITGEIPEVNGHLSAYYDIGWGFHGQVDVGRYLAGDYGATVSIDREFDNGWRVGAFATFTELSADEFGEGSFDKGIRVTLPLNWAIGSANRRAETVVIKPITRDGGARLSVRGRLYDRVRDNHGPEMAKTWGRFWR</sequence>
<dbReference type="Proteomes" id="UP000023430">
    <property type="component" value="Unassembled WGS sequence"/>
</dbReference>
<dbReference type="eggNOG" id="COG3637">
    <property type="taxonomic scope" value="Bacteria"/>
</dbReference>
<evidence type="ECO:0000256" key="1">
    <source>
        <dbReference type="SAM" id="SignalP"/>
    </source>
</evidence>